<name>A0AAD1UN33_EUPCR</name>
<dbReference type="Proteomes" id="UP001295684">
    <property type="component" value="Unassembled WGS sequence"/>
</dbReference>
<dbReference type="EMBL" id="CAMPGE010012073">
    <property type="protein sequence ID" value="CAI2370861.1"/>
    <property type="molecule type" value="Genomic_DNA"/>
</dbReference>
<proteinExistence type="predicted"/>
<organism evidence="3 4">
    <name type="scientific">Euplotes crassus</name>
    <dbReference type="NCBI Taxonomy" id="5936"/>
    <lineage>
        <taxon>Eukaryota</taxon>
        <taxon>Sar</taxon>
        <taxon>Alveolata</taxon>
        <taxon>Ciliophora</taxon>
        <taxon>Intramacronucleata</taxon>
        <taxon>Spirotrichea</taxon>
        <taxon>Hypotrichia</taxon>
        <taxon>Euplotida</taxon>
        <taxon>Euplotidae</taxon>
        <taxon>Moneuplotes</taxon>
    </lineage>
</organism>
<evidence type="ECO:0000256" key="1">
    <source>
        <dbReference type="SAM" id="MobiDB-lite"/>
    </source>
</evidence>
<evidence type="ECO:0000259" key="2">
    <source>
        <dbReference type="Pfam" id="PF13302"/>
    </source>
</evidence>
<evidence type="ECO:0000313" key="4">
    <source>
        <dbReference type="Proteomes" id="UP001295684"/>
    </source>
</evidence>
<dbReference type="GO" id="GO:0016747">
    <property type="term" value="F:acyltransferase activity, transferring groups other than amino-acyl groups"/>
    <property type="evidence" value="ECO:0007669"/>
    <property type="project" value="InterPro"/>
</dbReference>
<dbReference type="Pfam" id="PF13302">
    <property type="entry name" value="Acetyltransf_3"/>
    <property type="match status" value="1"/>
</dbReference>
<gene>
    <name evidence="3" type="ORF">ECRASSUSDP1_LOCUS12180</name>
</gene>
<dbReference type="AlphaFoldDB" id="A0AAD1UN33"/>
<comment type="caution">
    <text evidence="3">The sequence shown here is derived from an EMBL/GenBank/DDBJ whole genome shotgun (WGS) entry which is preliminary data.</text>
</comment>
<dbReference type="InterPro" id="IPR016181">
    <property type="entry name" value="Acyl_CoA_acyltransferase"/>
</dbReference>
<feature type="compositionally biased region" description="Polar residues" evidence="1">
    <location>
        <begin position="217"/>
        <end position="227"/>
    </location>
</feature>
<feature type="region of interest" description="Disordered" evidence="1">
    <location>
        <begin position="215"/>
        <end position="237"/>
    </location>
</feature>
<reference evidence="3" key="1">
    <citation type="submission" date="2023-07" db="EMBL/GenBank/DDBJ databases">
        <authorList>
            <consortium name="AG Swart"/>
            <person name="Singh M."/>
            <person name="Singh A."/>
            <person name="Seah K."/>
            <person name="Emmerich C."/>
        </authorList>
    </citation>
    <scope>NUCLEOTIDE SEQUENCE</scope>
    <source>
        <strain evidence="3">DP1</strain>
    </source>
</reference>
<keyword evidence="4" id="KW-1185">Reference proteome</keyword>
<dbReference type="SUPFAM" id="SSF55729">
    <property type="entry name" value="Acyl-CoA N-acyltransferases (Nat)"/>
    <property type="match status" value="1"/>
</dbReference>
<accession>A0AAD1UN33</accession>
<evidence type="ECO:0000313" key="3">
    <source>
        <dbReference type="EMBL" id="CAI2370861.1"/>
    </source>
</evidence>
<feature type="domain" description="N-acetyltransferase" evidence="2">
    <location>
        <begin position="32"/>
        <end position="177"/>
    </location>
</feature>
<dbReference type="Gene3D" id="3.40.630.30">
    <property type="match status" value="1"/>
</dbReference>
<dbReference type="InterPro" id="IPR000182">
    <property type="entry name" value="GNAT_dom"/>
</dbReference>
<protein>
    <recommendedName>
        <fullName evidence="2">N-acetyltransferase domain-containing protein</fullName>
    </recommendedName>
</protein>
<sequence>MLEDEFQSSNKLPADFLTKIRKKKAKGVESVVLIPFTDEYFEELIDGLLNDDDPDSVKEFLYGSKGQSINKSKIRSMLYKYSTSNHIYKPFRICIKTVYNSLIPIGTAHLTAAKGANKINLRKFYIEKMWRKKGYEQKSLLSIGEYCFNKLYFEKIYYSTFSINQQMIQCCKEAGFKFNKTTAAQKDDPTKRHILYLYKEDYDTYITLGSTMKDGTKASSTMKSKNLGSSSKMSPKGSPCDSSCYISPIKCSSPKRNAVQLPQIAFHKSPRLDSRGSKLPVTLSSMNASQYTSLPKIVSPNYYHRSNRYKNNSLMDSVVAMDAEILKERKSLENLRLQLRENSISLGMSPQASRMRNSSSQCDIYDNKINLSIAPNEMFDTMERSPANSDMKIVKNPLNIKNMLRRSSQL</sequence>
<feature type="compositionally biased region" description="Low complexity" evidence="1">
    <location>
        <begin position="228"/>
        <end position="237"/>
    </location>
</feature>